<gene>
    <name evidence="1" type="ORF">N1851_024697</name>
</gene>
<name>A0AA47MET4_MERPO</name>
<evidence type="ECO:0000313" key="1">
    <source>
        <dbReference type="EMBL" id="KAK0138754.1"/>
    </source>
</evidence>
<keyword evidence="2" id="KW-1185">Reference proteome</keyword>
<reference evidence="1" key="1">
    <citation type="journal article" date="2023" name="Front. Mar. Sci.">
        <title>A new Merluccius polli reference genome to investigate the effects of global change in West African waters.</title>
        <authorList>
            <person name="Mateo J.L."/>
            <person name="Blanco-Fernandez C."/>
            <person name="Garcia-Vazquez E."/>
            <person name="Machado-Schiaffino G."/>
        </authorList>
    </citation>
    <scope>NUCLEOTIDE SEQUENCE</scope>
    <source>
        <strain evidence="1">C29</strain>
        <tissue evidence="1">Fin</tissue>
    </source>
</reference>
<comment type="caution">
    <text evidence="1">The sequence shown here is derived from an EMBL/GenBank/DDBJ whole genome shotgun (WGS) entry which is preliminary data.</text>
</comment>
<dbReference type="Proteomes" id="UP001174136">
    <property type="component" value="Unassembled WGS sequence"/>
</dbReference>
<protein>
    <recommendedName>
        <fullName evidence="3">Reverse transcriptase</fullName>
    </recommendedName>
</protein>
<accession>A0AA47MET4</accession>
<dbReference type="EMBL" id="JAOPHQ010004575">
    <property type="protein sequence ID" value="KAK0138754.1"/>
    <property type="molecule type" value="Genomic_DNA"/>
</dbReference>
<sequence length="245" mass="27477">MLKDSKYQSICNAAPPVLTGQLVAASKPTWRKASTSERRKMVVEEVRHQEEAERSAKAVSLAKRGQWMRWEGLERRKLTWTQLCEMEASNISFIIRATYDVLPSPKNLRVVWYGEDPTCALCPTPATLKHILAACNTSLTQGRYSWRRNQVLKSLAAAIESKRNTNNSLPLRATNSITTPIFIREGQRKPNHPSTKSETGQLAIARDWKMLVDIGQQLIFPPEIAANSQARLGTLVPLAEGSQCH</sequence>
<proteinExistence type="predicted"/>
<evidence type="ECO:0008006" key="3">
    <source>
        <dbReference type="Google" id="ProtNLM"/>
    </source>
</evidence>
<dbReference type="AlphaFoldDB" id="A0AA47MET4"/>
<organism evidence="1 2">
    <name type="scientific">Merluccius polli</name>
    <name type="common">Benguela hake</name>
    <name type="synonym">Merluccius cadenati</name>
    <dbReference type="NCBI Taxonomy" id="89951"/>
    <lineage>
        <taxon>Eukaryota</taxon>
        <taxon>Metazoa</taxon>
        <taxon>Chordata</taxon>
        <taxon>Craniata</taxon>
        <taxon>Vertebrata</taxon>
        <taxon>Euteleostomi</taxon>
        <taxon>Actinopterygii</taxon>
        <taxon>Neopterygii</taxon>
        <taxon>Teleostei</taxon>
        <taxon>Neoteleostei</taxon>
        <taxon>Acanthomorphata</taxon>
        <taxon>Zeiogadaria</taxon>
        <taxon>Gadariae</taxon>
        <taxon>Gadiformes</taxon>
        <taxon>Gadoidei</taxon>
        <taxon>Merlucciidae</taxon>
        <taxon>Merluccius</taxon>
    </lineage>
</organism>
<evidence type="ECO:0000313" key="2">
    <source>
        <dbReference type="Proteomes" id="UP001174136"/>
    </source>
</evidence>